<dbReference type="Pfam" id="PF08876">
    <property type="entry name" value="DUF1836"/>
    <property type="match status" value="1"/>
</dbReference>
<dbReference type="HOGENOM" id="CLU_085303_1_1_14"/>
<gene>
    <name evidence="1" type="ORF">BN85410860</name>
</gene>
<dbReference type="Proteomes" id="UP000032740">
    <property type="component" value="Chromosome"/>
</dbReference>
<name>U4KLG2_ALTPJ</name>
<sequence length="185" mass="21481">MTEIKDWAMSVKEIRLPRWEDLPELSLYLDQVLEYVNDNISAVFIEPVSSNSKQVLTDSMINNYVKNKLMPAPVKKRYQKDHIAFIITITILKQVATLSSVSRGIQHMKLTFGKIKAYNLFIDFLENALKVMTEQLEKTPDEAYFIQPIDYNLLPMKTATLAFASKMMSEYLLKEIHNITKENKE</sequence>
<dbReference type="EMBL" id="FO681347">
    <property type="protein sequence ID" value="CCV64663.1"/>
    <property type="molecule type" value="Genomic_DNA"/>
</dbReference>
<reference evidence="1 2" key="1">
    <citation type="journal article" date="2013" name="J. Mol. Microbiol. Biotechnol.">
        <title>Analysis of the Complete Genomes of Acholeplasma brassicae , A. palmae and A. laidlawii and Their Comparison to the Obligate Parasites from ' Candidatus Phytoplasma'.</title>
        <authorList>
            <person name="Kube M."/>
            <person name="Siewert C."/>
            <person name="Migdoll A.M."/>
            <person name="Duduk B."/>
            <person name="Holz S."/>
            <person name="Rabus R."/>
            <person name="Seemuller E."/>
            <person name="Mitrovic J."/>
            <person name="Muller I."/>
            <person name="Buttner C."/>
            <person name="Reinhardt R."/>
        </authorList>
    </citation>
    <scope>NUCLEOTIDE SEQUENCE [LARGE SCALE GENOMIC DNA]</scope>
    <source>
        <strain evidence="1 2">J233</strain>
    </source>
</reference>
<keyword evidence="2" id="KW-1185">Reference proteome</keyword>
<dbReference type="OrthoDB" id="3191472at2"/>
<organism evidence="1 2">
    <name type="scientific">Alteracholeplasma palmae (strain ATCC 49389 / J233)</name>
    <name type="common">Acholeplasma palmae</name>
    <dbReference type="NCBI Taxonomy" id="1318466"/>
    <lineage>
        <taxon>Bacteria</taxon>
        <taxon>Bacillati</taxon>
        <taxon>Mycoplasmatota</taxon>
        <taxon>Mollicutes</taxon>
        <taxon>Acholeplasmatales</taxon>
        <taxon>Acholeplasmataceae</taxon>
        <taxon>Acholeplasma</taxon>
    </lineage>
</organism>
<proteinExistence type="predicted"/>
<dbReference type="PANTHER" id="PTHR40056:SF1">
    <property type="entry name" value="DUF1836 DOMAIN-CONTAINING PROTEIN"/>
    <property type="match status" value="1"/>
</dbReference>
<evidence type="ECO:0008006" key="3">
    <source>
        <dbReference type="Google" id="ProtNLM"/>
    </source>
</evidence>
<dbReference type="PANTHER" id="PTHR40056">
    <property type="entry name" value="HYPOTHETICAL CYTOSOLIC PROTEIN"/>
    <property type="match status" value="1"/>
</dbReference>
<dbReference type="STRING" id="1318466.BN85410860"/>
<dbReference type="AlphaFoldDB" id="U4KLG2"/>
<dbReference type="KEGG" id="apal:BN85410860"/>
<evidence type="ECO:0000313" key="1">
    <source>
        <dbReference type="EMBL" id="CCV64663.1"/>
    </source>
</evidence>
<dbReference type="RefSeq" id="WP_030003550.1">
    <property type="nucleotide sequence ID" value="NC_022538.1"/>
</dbReference>
<dbReference type="InterPro" id="IPR014975">
    <property type="entry name" value="DUF1836"/>
</dbReference>
<evidence type="ECO:0000313" key="2">
    <source>
        <dbReference type="Proteomes" id="UP000032740"/>
    </source>
</evidence>
<protein>
    <recommendedName>
        <fullName evidence="3">DUF1836 domain-containing protein</fullName>
    </recommendedName>
</protein>
<accession>U4KLG2</accession>